<sequence>MSTSKPTWMSFKSPTERVTLPQKRTPTAQVGSCCALIQLAYSCKGGYRHAH</sequence>
<protein>
    <submittedName>
        <fullName evidence="2">Uncharacterized protein</fullName>
    </submittedName>
</protein>
<reference evidence="3" key="2">
    <citation type="submission" date="2015-01" db="EMBL/GenBank/DDBJ databases">
        <title>Evolutionary Origins and Diversification of the Mycorrhizal Mutualists.</title>
        <authorList>
            <consortium name="DOE Joint Genome Institute"/>
            <consortium name="Mycorrhizal Genomics Consortium"/>
            <person name="Kohler A."/>
            <person name="Kuo A."/>
            <person name="Nagy L.G."/>
            <person name="Floudas D."/>
            <person name="Copeland A."/>
            <person name="Barry K.W."/>
            <person name="Cichocki N."/>
            <person name="Veneault-Fourrey C."/>
            <person name="LaButti K."/>
            <person name="Lindquist E.A."/>
            <person name="Lipzen A."/>
            <person name="Lundell T."/>
            <person name="Morin E."/>
            <person name="Murat C."/>
            <person name="Riley R."/>
            <person name="Ohm R."/>
            <person name="Sun H."/>
            <person name="Tunlid A."/>
            <person name="Henrissat B."/>
            <person name="Grigoriev I.V."/>
            <person name="Hibbett D.S."/>
            <person name="Martin F."/>
        </authorList>
    </citation>
    <scope>NUCLEOTIDE SEQUENCE [LARGE SCALE GENOMIC DNA]</scope>
    <source>
        <strain evidence="3">Foug A</strain>
    </source>
</reference>
<evidence type="ECO:0000256" key="1">
    <source>
        <dbReference type="SAM" id="MobiDB-lite"/>
    </source>
</evidence>
<gene>
    <name evidence="2" type="ORF">SCLCIDRAFT_1210485</name>
</gene>
<reference evidence="2 3" key="1">
    <citation type="submission" date="2014-04" db="EMBL/GenBank/DDBJ databases">
        <authorList>
            <consortium name="DOE Joint Genome Institute"/>
            <person name="Kuo A."/>
            <person name="Kohler A."/>
            <person name="Nagy L.G."/>
            <person name="Floudas D."/>
            <person name="Copeland A."/>
            <person name="Barry K.W."/>
            <person name="Cichocki N."/>
            <person name="Veneault-Fourrey C."/>
            <person name="LaButti K."/>
            <person name="Lindquist E.A."/>
            <person name="Lipzen A."/>
            <person name="Lundell T."/>
            <person name="Morin E."/>
            <person name="Murat C."/>
            <person name="Sun H."/>
            <person name="Tunlid A."/>
            <person name="Henrissat B."/>
            <person name="Grigoriev I.V."/>
            <person name="Hibbett D.S."/>
            <person name="Martin F."/>
            <person name="Nordberg H.P."/>
            <person name="Cantor M.N."/>
            <person name="Hua S.X."/>
        </authorList>
    </citation>
    <scope>NUCLEOTIDE SEQUENCE [LARGE SCALE GENOMIC DNA]</scope>
    <source>
        <strain evidence="2 3">Foug A</strain>
    </source>
</reference>
<name>A0A0C3APY4_9AGAM</name>
<dbReference type="EMBL" id="KN822014">
    <property type="protein sequence ID" value="KIM67027.1"/>
    <property type="molecule type" value="Genomic_DNA"/>
</dbReference>
<dbReference type="HOGENOM" id="CLU_3107720_0_0_1"/>
<dbReference type="OrthoDB" id="2626367at2759"/>
<proteinExistence type="predicted"/>
<keyword evidence="3" id="KW-1185">Reference proteome</keyword>
<dbReference type="InParanoid" id="A0A0C3APY4"/>
<accession>A0A0C3APY4</accession>
<feature type="compositionally biased region" description="Polar residues" evidence="1">
    <location>
        <begin position="1"/>
        <end position="13"/>
    </location>
</feature>
<evidence type="ECO:0000313" key="2">
    <source>
        <dbReference type="EMBL" id="KIM67027.1"/>
    </source>
</evidence>
<dbReference type="AlphaFoldDB" id="A0A0C3APY4"/>
<feature type="region of interest" description="Disordered" evidence="1">
    <location>
        <begin position="1"/>
        <end position="23"/>
    </location>
</feature>
<organism evidence="2 3">
    <name type="scientific">Scleroderma citrinum Foug A</name>
    <dbReference type="NCBI Taxonomy" id="1036808"/>
    <lineage>
        <taxon>Eukaryota</taxon>
        <taxon>Fungi</taxon>
        <taxon>Dikarya</taxon>
        <taxon>Basidiomycota</taxon>
        <taxon>Agaricomycotina</taxon>
        <taxon>Agaricomycetes</taxon>
        <taxon>Agaricomycetidae</taxon>
        <taxon>Boletales</taxon>
        <taxon>Sclerodermatineae</taxon>
        <taxon>Sclerodermataceae</taxon>
        <taxon>Scleroderma</taxon>
    </lineage>
</organism>
<evidence type="ECO:0000313" key="3">
    <source>
        <dbReference type="Proteomes" id="UP000053989"/>
    </source>
</evidence>
<dbReference type="Proteomes" id="UP000053989">
    <property type="component" value="Unassembled WGS sequence"/>
</dbReference>